<evidence type="ECO:0000256" key="4">
    <source>
        <dbReference type="ARBA" id="ARBA00022240"/>
    </source>
</evidence>
<evidence type="ECO:0000313" key="15">
    <source>
        <dbReference type="Proteomes" id="UP001390339"/>
    </source>
</evidence>
<evidence type="ECO:0000256" key="2">
    <source>
        <dbReference type="ARBA" id="ARBA00009469"/>
    </source>
</evidence>
<evidence type="ECO:0000259" key="13">
    <source>
        <dbReference type="Pfam" id="PF02799"/>
    </source>
</evidence>
<dbReference type="Gene3D" id="3.40.630.30">
    <property type="match status" value="2"/>
</dbReference>
<evidence type="ECO:0000256" key="1">
    <source>
        <dbReference type="ARBA" id="ARBA00003900"/>
    </source>
</evidence>
<evidence type="ECO:0000313" key="14">
    <source>
        <dbReference type="EMBL" id="KAK8850886.1"/>
    </source>
</evidence>
<dbReference type="PROSITE" id="PS00976">
    <property type="entry name" value="NMT_2"/>
    <property type="match status" value="1"/>
</dbReference>
<keyword evidence="5 8" id="KW-0808">Transferase</keyword>
<evidence type="ECO:0000256" key="10">
    <source>
        <dbReference type="SAM" id="Coils"/>
    </source>
</evidence>
<evidence type="ECO:0000256" key="6">
    <source>
        <dbReference type="ARBA" id="ARBA00023315"/>
    </source>
</evidence>
<dbReference type="Pfam" id="PF02799">
    <property type="entry name" value="NMT_C"/>
    <property type="match status" value="1"/>
</dbReference>
<keyword evidence="10" id="KW-0175">Coiled coil</keyword>
<evidence type="ECO:0000256" key="3">
    <source>
        <dbReference type="ARBA" id="ARBA00012923"/>
    </source>
</evidence>
<organism evidence="14 15">
    <name type="scientific">Apiospora arundinis</name>
    <dbReference type="NCBI Taxonomy" id="335852"/>
    <lineage>
        <taxon>Eukaryota</taxon>
        <taxon>Fungi</taxon>
        <taxon>Dikarya</taxon>
        <taxon>Ascomycota</taxon>
        <taxon>Pezizomycotina</taxon>
        <taxon>Sordariomycetes</taxon>
        <taxon>Xylariomycetidae</taxon>
        <taxon>Amphisphaeriales</taxon>
        <taxon>Apiosporaceae</taxon>
        <taxon>Apiospora</taxon>
    </lineage>
</organism>
<dbReference type="InterPro" id="IPR022676">
    <property type="entry name" value="NMT_N"/>
</dbReference>
<dbReference type="SUPFAM" id="SSF55729">
    <property type="entry name" value="Acyl-CoA N-acyltransferases (Nat)"/>
    <property type="match status" value="2"/>
</dbReference>
<evidence type="ECO:0000259" key="12">
    <source>
        <dbReference type="Pfam" id="PF01233"/>
    </source>
</evidence>
<evidence type="ECO:0000256" key="9">
    <source>
        <dbReference type="RuleBase" id="RU004178"/>
    </source>
</evidence>
<evidence type="ECO:0000256" key="11">
    <source>
        <dbReference type="SAM" id="MobiDB-lite"/>
    </source>
</evidence>
<feature type="coiled-coil region" evidence="10">
    <location>
        <begin position="480"/>
        <end position="507"/>
    </location>
</feature>
<feature type="region of interest" description="Disordered" evidence="11">
    <location>
        <begin position="1"/>
        <end position="73"/>
    </location>
</feature>
<protein>
    <recommendedName>
        <fullName evidence="4 8">Glycylpeptide N-tetradecanoyltransferase</fullName>
        <ecNumber evidence="3 8">2.3.1.97</ecNumber>
    </recommendedName>
</protein>
<reference evidence="14 15" key="1">
    <citation type="journal article" date="2024" name="IMA Fungus">
        <title>Apiospora arundinis, a panoply of carbohydrate-active enzymes and secondary metabolites.</title>
        <authorList>
            <person name="Sorensen T."/>
            <person name="Petersen C."/>
            <person name="Muurmann A.T."/>
            <person name="Christiansen J.V."/>
            <person name="Brundto M.L."/>
            <person name="Overgaard C.K."/>
            <person name="Boysen A.T."/>
            <person name="Wollenberg R.D."/>
            <person name="Larsen T.O."/>
            <person name="Sorensen J.L."/>
            <person name="Nielsen K.L."/>
            <person name="Sondergaard T.E."/>
        </authorList>
    </citation>
    <scope>NUCLEOTIDE SEQUENCE [LARGE SCALE GENOMIC DNA]</scope>
    <source>
        <strain evidence="14 15">AAU 773</strain>
    </source>
</reference>
<sequence>MAEESKLVPTADEEMKGKGKAPATVESDDDDVEEVTPSSSATTGEGASKKKKKSKKSKLKEALTGKSSTMTEQDADAKLQKALGGLNPDQIAQLMELNPALAAEMGGGAKGPAQLTDALKRLQLSDVMTGLAASGKNAKDMGAYKFWSTQPVPKFGENTTDKARIEEGPIKANQTVDQVSKDPPPLVAGFEWCTVDLESADELKEVQELLYGHYVEDDEAMFRFNYSISILKWAMMPPGWKKEWHVGVRATQSRKLVGFISAIPLSLRIHDKVINASEVNFLCIHKKLRSKRLAPVLIKEVTRRCNLEGVWQAIYTGGIVLPTPVSTCRYYHRAVDWQKLWEVGFSPLPAGSKPQYQVRKYALPDKTAVKGLREMQEKDIDAVHSLLTRYLQRYELVADFTKEDITHWMLHAKKVDQLDEQVIWSYVVEDEHKNITDFISFYCLDSSVISSETKHKNVRAAYLFYYATEAGLKDTPASTEGEKKEDKKEAKAEREVLKKRLNELMGDALILSRRYKFDVFNALSLMDNGLFLEEQKFGPGDGQLHYYLFNYRANAIAGGVDKRNRLDDNLSGIGFTML</sequence>
<feature type="compositionally biased region" description="Basic residues" evidence="11">
    <location>
        <begin position="49"/>
        <end position="58"/>
    </location>
</feature>
<dbReference type="PROSITE" id="PS00975">
    <property type="entry name" value="NMT_1"/>
    <property type="match status" value="1"/>
</dbReference>
<comment type="similarity">
    <text evidence="2 9">Belongs to the NMT family.</text>
</comment>
<accession>A0ABR2HP11</accession>
<name>A0ABR2HP11_9PEZI</name>
<keyword evidence="6 8" id="KW-0012">Acyltransferase</keyword>
<evidence type="ECO:0000256" key="7">
    <source>
        <dbReference type="ARBA" id="ARBA00048276"/>
    </source>
</evidence>
<dbReference type="InterPro" id="IPR022678">
    <property type="entry name" value="NMT_CS"/>
</dbReference>
<dbReference type="EMBL" id="JAPCWZ010000009">
    <property type="protein sequence ID" value="KAK8850886.1"/>
    <property type="molecule type" value="Genomic_DNA"/>
</dbReference>
<dbReference type="EC" id="2.3.1.97" evidence="3 8"/>
<evidence type="ECO:0000256" key="8">
    <source>
        <dbReference type="RuleBase" id="RU000586"/>
    </source>
</evidence>
<comment type="function">
    <text evidence="1 8">Adds a myristoyl group to the N-terminal glycine residue of certain cellular proteins.</text>
</comment>
<comment type="caution">
    <text evidence="14">The sequence shown here is derived from an EMBL/GenBank/DDBJ whole genome shotgun (WGS) entry which is preliminary data.</text>
</comment>
<dbReference type="InterPro" id="IPR022677">
    <property type="entry name" value="NMT_C"/>
</dbReference>
<comment type="catalytic activity">
    <reaction evidence="7 8">
        <text>N-terminal glycyl-[protein] + tetradecanoyl-CoA = N-tetradecanoylglycyl-[protein] + CoA + H(+)</text>
        <dbReference type="Rhea" id="RHEA:15521"/>
        <dbReference type="Rhea" id="RHEA-COMP:12666"/>
        <dbReference type="Rhea" id="RHEA-COMP:12667"/>
        <dbReference type="ChEBI" id="CHEBI:15378"/>
        <dbReference type="ChEBI" id="CHEBI:57287"/>
        <dbReference type="ChEBI" id="CHEBI:57385"/>
        <dbReference type="ChEBI" id="CHEBI:64723"/>
        <dbReference type="ChEBI" id="CHEBI:133050"/>
        <dbReference type="EC" id="2.3.1.97"/>
    </reaction>
</comment>
<keyword evidence="15" id="KW-1185">Reference proteome</keyword>
<dbReference type="InterPro" id="IPR000903">
    <property type="entry name" value="NMT"/>
</dbReference>
<feature type="domain" description="Glycylpeptide N-tetradecanoyltransferase N-terminal" evidence="12">
    <location>
        <begin position="169"/>
        <end position="328"/>
    </location>
</feature>
<gene>
    <name evidence="14" type="ORF">PGQ11_013365</name>
</gene>
<dbReference type="Pfam" id="PF01233">
    <property type="entry name" value="NMT"/>
    <property type="match status" value="1"/>
</dbReference>
<dbReference type="PANTHER" id="PTHR11377">
    <property type="entry name" value="N-MYRISTOYL TRANSFERASE"/>
    <property type="match status" value="1"/>
</dbReference>
<dbReference type="Proteomes" id="UP001390339">
    <property type="component" value="Unassembled WGS sequence"/>
</dbReference>
<dbReference type="InterPro" id="IPR016181">
    <property type="entry name" value="Acyl_CoA_acyltransferase"/>
</dbReference>
<feature type="domain" description="Glycylpeptide N-tetradecanoyltransferase C-terminal" evidence="13">
    <location>
        <begin position="342"/>
        <end position="574"/>
    </location>
</feature>
<proteinExistence type="inferred from homology"/>
<evidence type="ECO:0000256" key="5">
    <source>
        <dbReference type="ARBA" id="ARBA00022679"/>
    </source>
</evidence>
<dbReference type="PANTHER" id="PTHR11377:SF5">
    <property type="entry name" value="GLYCYLPEPTIDE N-TETRADECANOYLTRANSFERASE"/>
    <property type="match status" value="1"/>
</dbReference>